<sequence>MSTRVRNVLRQERIEEANRAKWRVNFDDETTSIGAVVDGRVLACEQLTSVGCSIMTATVGTNGFHGGDGGHGSRTYLRFVEEGCGTFTIRHDPRSNTLDIVGYGDDELATLVKVLRFAADTLEAQSTRGDLR</sequence>
<organism evidence="1 2">
    <name type="scientific">Trueperella pecoris</name>
    <dbReference type="NCBI Taxonomy" id="2733571"/>
    <lineage>
        <taxon>Bacteria</taxon>
        <taxon>Bacillati</taxon>
        <taxon>Actinomycetota</taxon>
        <taxon>Actinomycetes</taxon>
        <taxon>Actinomycetales</taxon>
        <taxon>Actinomycetaceae</taxon>
        <taxon>Trueperella</taxon>
    </lineage>
</organism>
<gene>
    <name evidence="1" type="ORF">INS90_06395</name>
</gene>
<reference evidence="1 2" key="1">
    <citation type="submission" date="2020-10" db="EMBL/GenBank/DDBJ databases">
        <title>Trueperella pecoris sp. nov. isolated from bovine and porcine specimens.</title>
        <authorList>
            <person name="Schoenecker L."/>
            <person name="Schnydrig P."/>
            <person name="Brodard I."/>
            <person name="Thomann A."/>
            <person name="Hemphill A."/>
            <person name="Rodriguez-Campos S."/>
            <person name="Perreten V."/>
            <person name="Jores J."/>
            <person name="Kittl S."/>
        </authorList>
    </citation>
    <scope>NUCLEOTIDE SEQUENCE [LARGE SCALE GENOMIC DNA]</scope>
    <source>
        <strain evidence="1 2">19OD0592</strain>
    </source>
</reference>
<evidence type="ECO:0000313" key="2">
    <source>
        <dbReference type="Proteomes" id="UP000594961"/>
    </source>
</evidence>
<proteinExistence type="predicted"/>
<name>A0A7M1QY90_9ACTO</name>
<dbReference type="RefSeq" id="WP_197552013.1">
    <property type="nucleotide sequence ID" value="NZ_CP063212.1"/>
</dbReference>
<protein>
    <submittedName>
        <fullName evidence="1">Uncharacterized protein</fullName>
    </submittedName>
</protein>
<evidence type="ECO:0000313" key="1">
    <source>
        <dbReference type="EMBL" id="QOR46918.1"/>
    </source>
</evidence>
<dbReference type="EMBL" id="CP063212">
    <property type="protein sequence ID" value="QOR46918.1"/>
    <property type="molecule type" value="Genomic_DNA"/>
</dbReference>
<dbReference type="Proteomes" id="UP000594961">
    <property type="component" value="Chromosome"/>
</dbReference>
<dbReference type="AlphaFoldDB" id="A0A7M1QY90"/>
<accession>A0A7M1QY90</accession>